<dbReference type="Proteomes" id="UP000011021">
    <property type="component" value="Unassembled WGS sequence"/>
</dbReference>
<feature type="region of interest" description="Disordered" evidence="1">
    <location>
        <begin position="672"/>
        <end position="697"/>
    </location>
</feature>
<dbReference type="Pfam" id="PF07793">
    <property type="entry name" value="DUF1631"/>
    <property type="match status" value="1"/>
</dbReference>
<evidence type="ECO:0000313" key="2">
    <source>
        <dbReference type="EMBL" id="EFV95326.1"/>
    </source>
</evidence>
<name>E7RWF1_9BURK</name>
<evidence type="ECO:0000313" key="3">
    <source>
        <dbReference type="Proteomes" id="UP000011021"/>
    </source>
</evidence>
<reference evidence="2 3" key="1">
    <citation type="submission" date="2010-12" db="EMBL/GenBank/DDBJ databases">
        <authorList>
            <person name="Muzny D."/>
            <person name="Qin X."/>
            <person name="Deng J."/>
            <person name="Jiang H."/>
            <person name="Liu Y."/>
            <person name="Qu J."/>
            <person name="Song X.-Z."/>
            <person name="Zhang L."/>
            <person name="Thornton R."/>
            <person name="Coyle M."/>
            <person name="Francisco L."/>
            <person name="Jackson L."/>
            <person name="Javaid M."/>
            <person name="Korchina V."/>
            <person name="Kovar C."/>
            <person name="Mata R."/>
            <person name="Mathew T."/>
            <person name="Ngo R."/>
            <person name="Nguyen L."/>
            <person name="Nguyen N."/>
            <person name="Okwuonu G."/>
            <person name="Ongeri F."/>
            <person name="Pham C."/>
            <person name="Simmons D."/>
            <person name="Wilczek-Boney K."/>
            <person name="Hale W."/>
            <person name="Jakkamsetti A."/>
            <person name="Pham P."/>
            <person name="Ruth R."/>
            <person name="San Lucas F."/>
            <person name="Warren J."/>
            <person name="Zhang J."/>
            <person name="Zhao Z."/>
            <person name="Zhou C."/>
            <person name="Zhu D."/>
            <person name="Lee S."/>
            <person name="Bess C."/>
            <person name="Blankenburg K."/>
            <person name="Forbes L."/>
            <person name="Fu Q."/>
            <person name="Gubbala S."/>
            <person name="Hirani K."/>
            <person name="Jayaseelan J.C."/>
            <person name="Lara F."/>
            <person name="Munidasa M."/>
            <person name="Palculict T."/>
            <person name="Patil S."/>
            <person name="Pu L.-L."/>
            <person name="Saada N."/>
            <person name="Tang L."/>
            <person name="Weissenberger G."/>
            <person name="Zhu Y."/>
            <person name="Hemphill L."/>
            <person name="Shang Y."/>
            <person name="Youmans B."/>
            <person name="Ayvaz T."/>
            <person name="Ross M."/>
            <person name="Santibanez J."/>
            <person name="Aqrawi P."/>
            <person name="Gross S."/>
            <person name="Joshi V."/>
            <person name="Fowler G."/>
            <person name="Nazareth L."/>
            <person name="Reid J."/>
            <person name="Worley K."/>
            <person name="Petrosino J."/>
            <person name="Highlander S."/>
            <person name="Gibbs R."/>
        </authorList>
    </citation>
    <scope>NUCLEOTIDE SEQUENCE [LARGE SCALE GENOMIC DNA]</scope>
    <source>
        <strain evidence="2 3">ATCC 51599</strain>
    </source>
</reference>
<feature type="region of interest" description="Disordered" evidence="1">
    <location>
        <begin position="444"/>
        <end position="478"/>
    </location>
</feature>
<accession>E7RWF1</accession>
<proteinExistence type="predicted"/>
<evidence type="ECO:0008006" key="4">
    <source>
        <dbReference type="Google" id="ProtNLM"/>
    </source>
</evidence>
<dbReference type="AlphaFoldDB" id="E7RWF1"/>
<dbReference type="InterPro" id="IPR012434">
    <property type="entry name" value="DUF1631"/>
</dbReference>
<comment type="caution">
    <text evidence="2">The sequence shown here is derived from an EMBL/GenBank/DDBJ whole genome shotgun (WGS) entry which is preliminary data.</text>
</comment>
<feature type="compositionally biased region" description="Low complexity" evidence="1">
    <location>
        <begin position="709"/>
        <end position="732"/>
    </location>
</feature>
<feature type="compositionally biased region" description="Basic and acidic residues" evidence="1">
    <location>
        <begin position="464"/>
        <end position="478"/>
    </location>
</feature>
<dbReference type="HOGENOM" id="CLU_336431_0_0_4"/>
<dbReference type="EMBL" id="AEQP01000003">
    <property type="protein sequence ID" value="EFV95326.1"/>
    <property type="molecule type" value="Genomic_DNA"/>
</dbReference>
<dbReference type="eggNOG" id="COG1570">
    <property type="taxonomic scope" value="Bacteria"/>
</dbReference>
<keyword evidence="3" id="KW-1185">Reference proteome</keyword>
<gene>
    <name evidence="2" type="ORF">HMPREF0551_0814</name>
</gene>
<feature type="region of interest" description="Disordered" evidence="1">
    <location>
        <begin position="709"/>
        <end position="737"/>
    </location>
</feature>
<sequence>MADRFGTVVFKLLPDIADALLTHAADGLDTNVAAKLTDTARRLREEAAVRAEIALENFVGLDLNGLAEESSLPSTITDLGVPEPASDVGLLEQILARELANGMRSAFGGSYLYYLRRLESLAQIQLRDDQHPLGARALAMAFILALEPFTHLQPISLHLRPIILSQAVFPLARLLADCDAELRRSGVLAAQQAASLQLSMGGQKGGEHREGALVSTQTQHAEPYTGIFPTEDLRNSFVKHASHQVLNDIRASAVMAANPLSTRHPRLAAHRNATRLPQVEEIERDAVAFAQQHQVAPFSQEARTRFFQKIRQQIIAAGGDTAVLAVIDLVGTLFDYATADKRLPEGARILLWRLQVPAITLASLDAGYLSDDSRSVRRLIEQLAAIAVSYPDEMRPDKPLYQRLQTIVRAVEIVAHAFHIRSQVLTAQVDHEYQRATDGMRRLLSSLSRSRRSSTRQQRRQRNRRDFAHRPSAAREKTVSEDIRRLLDHRLGSSRVPASVRTFLYDVWLRHLRTAVLRDGTDSQSYRLALKVVDDLLWTLGQEGADPHARAELVQSIPPMLNMLTIGIREVGARPESFRTFFDEIFIIHLRRMQGEEGSAVTLIAREAESPTPEVALASGAMDASQAHAQAAGTVQASANVGAASAGGQERGAGHVAVLDARQAETARHHYAPRPAFDKAEPDAWRQAPRPTPVEDYSSQPYTTILHPSQPASVPSMPAPAAQPAHQGMPPATSTTVPRTLTAHDPISAAAAREKLQALIRSTRMDDLPNAPRRFNLPVERFAAAMQPGRWLELISRSGRVDYAKVVWLNERRTMALLLLAPGQRIMTREVASLVKRARQGRLYFVW</sequence>
<organism evidence="2 3">
    <name type="scientific">Lautropia mirabilis ATCC 51599</name>
    <dbReference type="NCBI Taxonomy" id="887898"/>
    <lineage>
        <taxon>Bacteria</taxon>
        <taxon>Pseudomonadati</taxon>
        <taxon>Pseudomonadota</taxon>
        <taxon>Betaproteobacteria</taxon>
        <taxon>Burkholderiales</taxon>
        <taxon>Burkholderiaceae</taxon>
        <taxon>Lautropia</taxon>
    </lineage>
</organism>
<evidence type="ECO:0000256" key="1">
    <source>
        <dbReference type="SAM" id="MobiDB-lite"/>
    </source>
</evidence>
<protein>
    <recommendedName>
        <fullName evidence="4">DUF1631 family protein</fullName>
    </recommendedName>
</protein>
<dbReference type="STRING" id="887898.HMPREF0551_0814"/>
<feature type="compositionally biased region" description="Basic residues" evidence="1">
    <location>
        <begin position="449"/>
        <end position="463"/>
    </location>
</feature>